<keyword evidence="10" id="KW-0472">Membrane</keyword>
<evidence type="ECO:0000256" key="4">
    <source>
        <dbReference type="ARBA" id="ARBA00022679"/>
    </source>
</evidence>
<feature type="transmembrane region" description="Helical" evidence="10">
    <location>
        <begin position="103"/>
        <end position="126"/>
    </location>
</feature>
<feature type="transmembrane region" description="Helical" evidence="10">
    <location>
        <begin position="132"/>
        <end position="151"/>
    </location>
</feature>
<feature type="region of interest" description="Disordered" evidence="9">
    <location>
        <begin position="1"/>
        <end position="40"/>
    </location>
</feature>
<dbReference type="InterPro" id="IPR050482">
    <property type="entry name" value="Sensor_HK_TwoCompSys"/>
</dbReference>
<keyword evidence="3" id="KW-0597">Phosphoprotein</keyword>
<evidence type="ECO:0000313" key="12">
    <source>
        <dbReference type="EMBL" id="MBD9699021.1"/>
    </source>
</evidence>
<evidence type="ECO:0000256" key="3">
    <source>
        <dbReference type="ARBA" id="ARBA00022553"/>
    </source>
</evidence>
<keyword evidence="10" id="KW-0812">Transmembrane</keyword>
<keyword evidence="13" id="KW-1185">Reference proteome</keyword>
<dbReference type="Gene3D" id="1.20.5.1930">
    <property type="match status" value="1"/>
</dbReference>
<feature type="transmembrane region" description="Helical" evidence="10">
    <location>
        <begin position="172"/>
        <end position="197"/>
    </location>
</feature>
<name>A0ABR9DPI0_9MICO</name>
<feature type="transmembrane region" description="Helical" evidence="10">
    <location>
        <begin position="46"/>
        <end position="67"/>
    </location>
</feature>
<dbReference type="PANTHER" id="PTHR24421:SF10">
    <property type="entry name" value="NITRATE_NITRITE SENSOR PROTEIN NARQ"/>
    <property type="match status" value="1"/>
</dbReference>
<dbReference type="InterPro" id="IPR036890">
    <property type="entry name" value="HATPase_C_sf"/>
</dbReference>
<comment type="catalytic activity">
    <reaction evidence="1">
        <text>ATP + protein L-histidine = ADP + protein N-phospho-L-histidine.</text>
        <dbReference type="EC" id="2.7.13.3"/>
    </reaction>
</comment>
<evidence type="ECO:0000256" key="7">
    <source>
        <dbReference type="ARBA" id="ARBA00022840"/>
    </source>
</evidence>
<keyword evidence="7" id="KW-0067">ATP-binding</keyword>
<gene>
    <name evidence="12" type="ORF">IGS67_05855</name>
</gene>
<evidence type="ECO:0000256" key="2">
    <source>
        <dbReference type="ARBA" id="ARBA00012438"/>
    </source>
</evidence>
<comment type="caution">
    <text evidence="12">The sequence shown here is derived from an EMBL/GenBank/DDBJ whole genome shotgun (WGS) entry which is preliminary data.</text>
</comment>
<dbReference type="PANTHER" id="PTHR24421">
    <property type="entry name" value="NITRATE/NITRITE SENSOR PROTEIN NARX-RELATED"/>
    <property type="match status" value="1"/>
</dbReference>
<accession>A0ABR9DPI0</accession>
<keyword evidence="4" id="KW-0808">Transferase</keyword>
<protein>
    <recommendedName>
        <fullName evidence="2">histidine kinase</fullName>
        <ecNumber evidence="2">2.7.13.3</ecNumber>
    </recommendedName>
</protein>
<evidence type="ECO:0000256" key="5">
    <source>
        <dbReference type="ARBA" id="ARBA00022741"/>
    </source>
</evidence>
<keyword evidence="10" id="KW-1133">Transmembrane helix</keyword>
<dbReference type="SUPFAM" id="SSF55874">
    <property type="entry name" value="ATPase domain of HSP90 chaperone/DNA topoisomerase II/histidine kinase"/>
    <property type="match status" value="1"/>
</dbReference>
<reference evidence="12 13" key="1">
    <citation type="submission" date="2020-09" db="EMBL/GenBank/DDBJ databases">
        <title>Flavimobilis rhizosphaerae sp. nov., isolated from rhizosphere soil of Spartina alterniflora.</title>
        <authorList>
            <person name="Hanqin C."/>
        </authorList>
    </citation>
    <scope>NUCLEOTIDE SEQUENCE [LARGE SCALE GENOMIC DNA]</scope>
    <source>
        <strain evidence="12 13">GY 10621</strain>
    </source>
</reference>
<dbReference type="Pfam" id="PF07730">
    <property type="entry name" value="HisKA_3"/>
    <property type="match status" value="1"/>
</dbReference>
<sequence>MSLPSPQHWPPPRPETRRGELPPPPGAVVRSAGGPRRRAPDELQRVRTVLLTTFAAVVSLFTVVLSWDTEGSEVFLALLGLCAGGGVAFLVTRRASSPGLLSLASVVFSLILRGDVVGSLVGTTVLVRRGRWRDAALASLGTAAALSLSLVRDSRQPLTERIWATQLPDGTFAFLTTPGIVAFVAVVVALPLVVGYVQRQQRAAREATQVTHATRAEADGLRGRLGQVEERELLAREIHDTVAHRLSLLSLHAAALERASDDPDLAELAAAVRADAHGSLDEMRDLITLMRTPGGLEAAQEARRPVTPGALGQLVEESRHASGVPASFTLMLDDSASMPAPTARAAHRVLQEALTNARKHGRAGAGEASVVGGPRTGVRLTVSNPVAAGPGPGAVPGAGRGLEGVRERVSLLGGTVTTSVANGVHTLEAWLPWSPPPSPTPASPTD</sequence>
<keyword evidence="6" id="KW-0418">Kinase</keyword>
<dbReference type="RefSeq" id="WP_192278750.1">
    <property type="nucleotide sequence ID" value="NZ_JACZDF010000002.1"/>
</dbReference>
<evidence type="ECO:0000256" key="10">
    <source>
        <dbReference type="SAM" id="Phobius"/>
    </source>
</evidence>
<dbReference type="EC" id="2.7.13.3" evidence="2"/>
<organism evidence="12 13">
    <name type="scientific">Flavimobilis rhizosphaerae</name>
    <dbReference type="NCBI Taxonomy" id="2775421"/>
    <lineage>
        <taxon>Bacteria</taxon>
        <taxon>Bacillati</taxon>
        <taxon>Actinomycetota</taxon>
        <taxon>Actinomycetes</taxon>
        <taxon>Micrococcales</taxon>
        <taxon>Jonesiaceae</taxon>
        <taxon>Flavimobilis</taxon>
    </lineage>
</organism>
<dbReference type="InterPro" id="IPR011712">
    <property type="entry name" value="Sig_transdc_His_kin_sub3_dim/P"/>
</dbReference>
<evidence type="ECO:0000259" key="11">
    <source>
        <dbReference type="Pfam" id="PF07730"/>
    </source>
</evidence>
<keyword evidence="8" id="KW-0902">Two-component regulatory system</keyword>
<evidence type="ECO:0000256" key="9">
    <source>
        <dbReference type="SAM" id="MobiDB-lite"/>
    </source>
</evidence>
<dbReference type="EMBL" id="JACZDF010000002">
    <property type="protein sequence ID" value="MBD9699021.1"/>
    <property type="molecule type" value="Genomic_DNA"/>
</dbReference>
<dbReference type="CDD" id="cd16917">
    <property type="entry name" value="HATPase_UhpB-NarQ-NarX-like"/>
    <property type="match status" value="1"/>
</dbReference>
<evidence type="ECO:0000313" key="13">
    <source>
        <dbReference type="Proteomes" id="UP000642107"/>
    </source>
</evidence>
<feature type="domain" description="Signal transduction histidine kinase subgroup 3 dimerisation and phosphoacceptor" evidence="11">
    <location>
        <begin position="230"/>
        <end position="294"/>
    </location>
</feature>
<evidence type="ECO:0000256" key="8">
    <source>
        <dbReference type="ARBA" id="ARBA00023012"/>
    </source>
</evidence>
<feature type="transmembrane region" description="Helical" evidence="10">
    <location>
        <begin position="73"/>
        <end position="91"/>
    </location>
</feature>
<evidence type="ECO:0000256" key="1">
    <source>
        <dbReference type="ARBA" id="ARBA00000085"/>
    </source>
</evidence>
<proteinExistence type="predicted"/>
<dbReference type="Proteomes" id="UP000642107">
    <property type="component" value="Unassembled WGS sequence"/>
</dbReference>
<dbReference type="Gene3D" id="3.30.565.10">
    <property type="entry name" value="Histidine kinase-like ATPase, C-terminal domain"/>
    <property type="match status" value="1"/>
</dbReference>
<keyword evidence="5" id="KW-0547">Nucleotide-binding</keyword>
<evidence type="ECO:0000256" key="6">
    <source>
        <dbReference type="ARBA" id="ARBA00022777"/>
    </source>
</evidence>